<gene>
    <name evidence="2" type="ORF">K431DRAFT_288075</name>
</gene>
<accession>A0A9P4Q4T6</accession>
<proteinExistence type="predicted"/>
<evidence type="ECO:0000313" key="2">
    <source>
        <dbReference type="EMBL" id="KAF2718027.1"/>
    </source>
</evidence>
<keyword evidence="3" id="KW-1185">Reference proteome</keyword>
<dbReference type="AlphaFoldDB" id="A0A9P4Q4T6"/>
<comment type="caution">
    <text evidence="2">The sequence shown here is derived from an EMBL/GenBank/DDBJ whole genome shotgun (WGS) entry which is preliminary data.</text>
</comment>
<dbReference type="Pfam" id="PF17107">
    <property type="entry name" value="SesA"/>
    <property type="match status" value="1"/>
</dbReference>
<sequence>MTTCEGNAQKLLEIFKKVVPSDDATRSERYLKAVRTITPGKQRRVEELMNEILVNLQLLHFWDYFGTRAEEMAFADLGIAIEQVASVPPSLPEDNAGQYAHFGSGSMQVNNGSGVQNSYSNNGNNGRHFHGTNMYFSGGMD</sequence>
<dbReference type="InterPro" id="IPR031352">
    <property type="entry name" value="SesA"/>
</dbReference>
<name>A0A9P4Q4T6_9PEZI</name>
<dbReference type="EMBL" id="MU003832">
    <property type="protein sequence ID" value="KAF2718027.1"/>
    <property type="molecule type" value="Genomic_DNA"/>
</dbReference>
<reference evidence="2" key="1">
    <citation type="journal article" date="2020" name="Stud. Mycol.">
        <title>101 Dothideomycetes genomes: a test case for predicting lifestyles and emergence of pathogens.</title>
        <authorList>
            <person name="Haridas S."/>
            <person name="Albert R."/>
            <person name="Binder M."/>
            <person name="Bloem J."/>
            <person name="Labutti K."/>
            <person name="Salamov A."/>
            <person name="Andreopoulos B."/>
            <person name="Baker S."/>
            <person name="Barry K."/>
            <person name="Bills G."/>
            <person name="Bluhm B."/>
            <person name="Cannon C."/>
            <person name="Castanera R."/>
            <person name="Culley D."/>
            <person name="Daum C."/>
            <person name="Ezra D."/>
            <person name="Gonzalez J."/>
            <person name="Henrissat B."/>
            <person name="Kuo A."/>
            <person name="Liang C."/>
            <person name="Lipzen A."/>
            <person name="Lutzoni F."/>
            <person name="Magnuson J."/>
            <person name="Mondo S."/>
            <person name="Nolan M."/>
            <person name="Ohm R."/>
            <person name="Pangilinan J."/>
            <person name="Park H.-J."/>
            <person name="Ramirez L."/>
            <person name="Alfaro M."/>
            <person name="Sun H."/>
            <person name="Tritt A."/>
            <person name="Yoshinaga Y."/>
            <person name="Zwiers L.-H."/>
            <person name="Turgeon B."/>
            <person name="Goodwin S."/>
            <person name="Spatafora J."/>
            <person name="Crous P."/>
            <person name="Grigoriev I."/>
        </authorList>
    </citation>
    <scope>NUCLEOTIDE SEQUENCE</scope>
    <source>
        <strain evidence="2">CBS 116435</strain>
    </source>
</reference>
<dbReference type="Proteomes" id="UP000799441">
    <property type="component" value="Unassembled WGS sequence"/>
</dbReference>
<feature type="domain" description="NACHT-NTPase and P-loop NTPases N-terminal" evidence="1">
    <location>
        <begin position="2"/>
        <end position="59"/>
    </location>
</feature>
<evidence type="ECO:0000259" key="1">
    <source>
        <dbReference type="Pfam" id="PF17107"/>
    </source>
</evidence>
<dbReference type="OrthoDB" id="3934836at2759"/>
<evidence type="ECO:0000313" key="3">
    <source>
        <dbReference type="Proteomes" id="UP000799441"/>
    </source>
</evidence>
<organism evidence="2 3">
    <name type="scientific">Polychaeton citri CBS 116435</name>
    <dbReference type="NCBI Taxonomy" id="1314669"/>
    <lineage>
        <taxon>Eukaryota</taxon>
        <taxon>Fungi</taxon>
        <taxon>Dikarya</taxon>
        <taxon>Ascomycota</taxon>
        <taxon>Pezizomycotina</taxon>
        <taxon>Dothideomycetes</taxon>
        <taxon>Dothideomycetidae</taxon>
        <taxon>Capnodiales</taxon>
        <taxon>Capnodiaceae</taxon>
        <taxon>Polychaeton</taxon>
    </lineage>
</organism>
<protein>
    <recommendedName>
        <fullName evidence="1">NACHT-NTPase and P-loop NTPases N-terminal domain-containing protein</fullName>
    </recommendedName>
</protein>